<gene>
    <name evidence="2" type="ORF">Prubr_51810</name>
</gene>
<evidence type="ECO:0000256" key="1">
    <source>
        <dbReference type="SAM" id="MobiDB-lite"/>
    </source>
</evidence>
<accession>A0A810N5E3</accession>
<evidence type="ECO:0000313" key="3">
    <source>
        <dbReference type="Proteomes" id="UP000680866"/>
    </source>
</evidence>
<dbReference type="Proteomes" id="UP000680866">
    <property type="component" value="Chromosome"/>
</dbReference>
<evidence type="ECO:0000313" key="2">
    <source>
        <dbReference type="EMBL" id="BCJ68160.1"/>
    </source>
</evidence>
<dbReference type="EMBL" id="AP023359">
    <property type="protein sequence ID" value="BCJ68160.1"/>
    <property type="molecule type" value="Genomic_DNA"/>
</dbReference>
<proteinExistence type="predicted"/>
<name>A0A810N5E3_9ACTN</name>
<dbReference type="KEGG" id="pry:Prubr_51810"/>
<sequence>MQAEAPDASRTAEKPRDGANGIPSRWLEVLYLALRADPTTRIGG</sequence>
<organism evidence="2 3">
    <name type="scientific">Polymorphospora rubra</name>
    <dbReference type="NCBI Taxonomy" id="338584"/>
    <lineage>
        <taxon>Bacteria</taxon>
        <taxon>Bacillati</taxon>
        <taxon>Actinomycetota</taxon>
        <taxon>Actinomycetes</taxon>
        <taxon>Micromonosporales</taxon>
        <taxon>Micromonosporaceae</taxon>
        <taxon>Polymorphospora</taxon>
    </lineage>
</organism>
<dbReference type="AlphaFoldDB" id="A0A810N5E3"/>
<keyword evidence="3" id="KW-1185">Reference proteome</keyword>
<reference evidence="2" key="1">
    <citation type="submission" date="2020-08" db="EMBL/GenBank/DDBJ databases">
        <title>Whole genome shotgun sequence of Polymorphospora rubra NBRC 101157.</title>
        <authorList>
            <person name="Komaki H."/>
            <person name="Tamura T."/>
        </authorList>
    </citation>
    <scope>NUCLEOTIDE SEQUENCE</scope>
    <source>
        <strain evidence="2">NBRC 101157</strain>
    </source>
</reference>
<feature type="region of interest" description="Disordered" evidence="1">
    <location>
        <begin position="1"/>
        <end position="21"/>
    </location>
</feature>
<protein>
    <submittedName>
        <fullName evidence="2">Uncharacterized protein</fullName>
    </submittedName>
</protein>